<evidence type="ECO:0000256" key="5">
    <source>
        <dbReference type="ARBA" id="ARBA00022692"/>
    </source>
</evidence>
<keyword evidence="6" id="KW-0029">Amino-acid transport</keyword>
<dbReference type="InterPro" id="IPR000515">
    <property type="entry name" value="MetI-like"/>
</dbReference>
<feature type="domain" description="ABC transmembrane type-1" evidence="10">
    <location>
        <begin position="60"/>
        <end position="254"/>
    </location>
</feature>
<accession>A0A543I4G1</accession>
<dbReference type="Gene3D" id="1.10.3720.10">
    <property type="entry name" value="MetI-like"/>
    <property type="match status" value="1"/>
</dbReference>
<dbReference type="GO" id="GO:0006865">
    <property type="term" value="P:amino acid transport"/>
    <property type="evidence" value="ECO:0007669"/>
    <property type="project" value="UniProtKB-KW"/>
</dbReference>
<dbReference type="InterPro" id="IPR010065">
    <property type="entry name" value="AA_ABC_transptr_permease_3TM"/>
</dbReference>
<dbReference type="InterPro" id="IPR043429">
    <property type="entry name" value="ArtM/GltK/GlnP/TcyL/YhdX-like"/>
</dbReference>
<comment type="caution">
    <text evidence="11">The sequence shown here is derived from an EMBL/GenBank/DDBJ whole genome shotgun (WGS) entry which is preliminary data.</text>
</comment>
<feature type="transmembrane region" description="Helical" evidence="9">
    <location>
        <begin position="233"/>
        <end position="253"/>
    </location>
</feature>
<proteinExistence type="inferred from homology"/>
<dbReference type="AlphaFoldDB" id="A0A543I4G1"/>
<comment type="similarity">
    <text evidence="2">Belongs to the binding-protein-dependent transport system permease family. HisMQ subfamily.</text>
</comment>
<keyword evidence="4" id="KW-1003">Cell membrane</keyword>
<evidence type="ECO:0000256" key="4">
    <source>
        <dbReference type="ARBA" id="ARBA00022475"/>
    </source>
</evidence>
<dbReference type="PROSITE" id="PS50928">
    <property type="entry name" value="ABC_TM1"/>
    <property type="match status" value="1"/>
</dbReference>
<dbReference type="SUPFAM" id="SSF161098">
    <property type="entry name" value="MetI-like"/>
    <property type="match status" value="1"/>
</dbReference>
<reference evidence="11 12" key="1">
    <citation type="submission" date="2019-06" db="EMBL/GenBank/DDBJ databases">
        <title>Sequencing the genomes of 1000 actinobacteria strains.</title>
        <authorList>
            <person name="Klenk H.-P."/>
        </authorList>
    </citation>
    <scope>NUCLEOTIDE SEQUENCE [LARGE SCALE GENOMIC DNA]</scope>
    <source>
        <strain evidence="11 12">DSM 18031</strain>
    </source>
</reference>
<feature type="transmembrane region" description="Helical" evidence="9">
    <location>
        <begin position="17"/>
        <end position="43"/>
    </location>
</feature>
<name>A0A543I4G1_9MICO</name>
<gene>
    <name evidence="11" type="ORF">FB466_0243</name>
</gene>
<dbReference type="Pfam" id="PF00528">
    <property type="entry name" value="BPD_transp_1"/>
    <property type="match status" value="1"/>
</dbReference>
<evidence type="ECO:0000256" key="2">
    <source>
        <dbReference type="ARBA" id="ARBA00010072"/>
    </source>
</evidence>
<dbReference type="RefSeq" id="WP_141915195.1">
    <property type="nucleotide sequence ID" value="NZ_BAAAYS010000013.1"/>
</dbReference>
<sequence length="266" mass="28693">MALTAAKRARLSRNIQYLILVAVVVLVASLANWGQIGHAFFNFGFVVEDSTFLPRLVQAFGNTLLYTALGFILGLAGGVFLALLKLSSVAPYRWISTLYIEVFRGLPALLVFIAFGYGIPTAFPGLRLDTYVTVMLALGLVSAAYIAETIRAGLQAVPAGQMEAARSLGMSHSRAMVTIVIPQALRIVLPPLTNEVILLTKDSSLIYLLGLTASQYELSKFGREALNGTDAGLTPLVVAGVCYLIITVPLSLLSRRFETKTARIKK</sequence>
<keyword evidence="3 9" id="KW-0813">Transport</keyword>
<dbReference type="InterPro" id="IPR035906">
    <property type="entry name" value="MetI-like_sf"/>
</dbReference>
<dbReference type="Proteomes" id="UP000318331">
    <property type="component" value="Unassembled WGS sequence"/>
</dbReference>
<evidence type="ECO:0000256" key="9">
    <source>
        <dbReference type="RuleBase" id="RU363032"/>
    </source>
</evidence>
<evidence type="ECO:0000256" key="6">
    <source>
        <dbReference type="ARBA" id="ARBA00022970"/>
    </source>
</evidence>
<feature type="transmembrane region" description="Helical" evidence="9">
    <location>
        <begin position="98"/>
        <end position="119"/>
    </location>
</feature>
<evidence type="ECO:0000256" key="1">
    <source>
        <dbReference type="ARBA" id="ARBA00004651"/>
    </source>
</evidence>
<dbReference type="NCBIfam" id="TIGR01726">
    <property type="entry name" value="HEQRo_perm_3TM"/>
    <property type="match status" value="1"/>
</dbReference>
<keyword evidence="8 9" id="KW-0472">Membrane</keyword>
<keyword evidence="7 9" id="KW-1133">Transmembrane helix</keyword>
<dbReference type="GO" id="GO:0043190">
    <property type="term" value="C:ATP-binding cassette (ABC) transporter complex"/>
    <property type="evidence" value="ECO:0007669"/>
    <property type="project" value="InterPro"/>
</dbReference>
<dbReference type="GO" id="GO:0022857">
    <property type="term" value="F:transmembrane transporter activity"/>
    <property type="evidence" value="ECO:0007669"/>
    <property type="project" value="InterPro"/>
</dbReference>
<comment type="subcellular location">
    <subcellularLocation>
        <location evidence="1 9">Cell membrane</location>
        <topology evidence="1 9">Multi-pass membrane protein</topology>
    </subcellularLocation>
</comment>
<dbReference type="PANTHER" id="PTHR30614">
    <property type="entry name" value="MEMBRANE COMPONENT OF AMINO ACID ABC TRANSPORTER"/>
    <property type="match status" value="1"/>
</dbReference>
<evidence type="ECO:0000313" key="12">
    <source>
        <dbReference type="Proteomes" id="UP000318331"/>
    </source>
</evidence>
<dbReference type="PANTHER" id="PTHR30614:SF20">
    <property type="entry name" value="GLUTAMINE TRANSPORT SYSTEM PERMEASE PROTEIN GLNP"/>
    <property type="match status" value="1"/>
</dbReference>
<dbReference type="EMBL" id="VFPN01000001">
    <property type="protein sequence ID" value="TQM65441.1"/>
    <property type="molecule type" value="Genomic_DNA"/>
</dbReference>
<evidence type="ECO:0000256" key="8">
    <source>
        <dbReference type="ARBA" id="ARBA00023136"/>
    </source>
</evidence>
<evidence type="ECO:0000256" key="3">
    <source>
        <dbReference type="ARBA" id="ARBA00022448"/>
    </source>
</evidence>
<evidence type="ECO:0000256" key="7">
    <source>
        <dbReference type="ARBA" id="ARBA00022989"/>
    </source>
</evidence>
<keyword evidence="12" id="KW-1185">Reference proteome</keyword>
<organism evidence="11 12">
    <name type="scientific">Klugiella xanthotipulae</name>
    <dbReference type="NCBI Taxonomy" id="244735"/>
    <lineage>
        <taxon>Bacteria</taxon>
        <taxon>Bacillati</taxon>
        <taxon>Actinomycetota</taxon>
        <taxon>Actinomycetes</taxon>
        <taxon>Micrococcales</taxon>
        <taxon>Microbacteriaceae</taxon>
        <taxon>Klugiella</taxon>
    </lineage>
</organism>
<feature type="transmembrane region" description="Helical" evidence="9">
    <location>
        <begin position="63"/>
        <end position="86"/>
    </location>
</feature>
<evidence type="ECO:0000313" key="11">
    <source>
        <dbReference type="EMBL" id="TQM65441.1"/>
    </source>
</evidence>
<protein>
    <submittedName>
        <fullName evidence="11">Amino acid ABC transporter membrane protein (PAAT family)</fullName>
    </submittedName>
</protein>
<evidence type="ECO:0000259" key="10">
    <source>
        <dbReference type="PROSITE" id="PS50928"/>
    </source>
</evidence>
<dbReference type="CDD" id="cd06261">
    <property type="entry name" value="TM_PBP2"/>
    <property type="match status" value="1"/>
</dbReference>
<dbReference type="OrthoDB" id="9814902at2"/>
<keyword evidence="5 9" id="KW-0812">Transmembrane</keyword>